<dbReference type="EMBL" id="JAAAID010000256">
    <property type="protein sequence ID" value="KAG0019867.1"/>
    <property type="molecule type" value="Genomic_DNA"/>
</dbReference>
<evidence type="ECO:0000313" key="2">
    <source>
        <dbReference type="Proteomes" id="UP000703661"/>
    </source>
</evidence>
<dbReference type="AlphaFoldDB" id="A0A9P6T2B9"/>
<proteinExistence type="predicted"/>
<organism evidence="1 2">
    <name type="scientific">Entomortierella chlamydospora</name>
    <dbReference type="NCBI Taxonomy" id="101097"/>
    <lineage>
        <taxon>Eukaryota</taxon>
        <taxon>Fungi</taxon>
        <taxon>Fungi incertae sedis</taxon>
        <taxon>Mucoromycota</taxon>
        <taxon>Mortierellomycotina</taxon>
        <taxon>Mortierellomycetes</taxon>
        <taxon>Mortierellales</taxon>
        <taxon>Mortierellaceae</taxon>
        <taxon>Entomortierella</taxon>
    </lineage>
</organism>
<sequence>MQVFFRRPNGGTETKQLEDGFTLDSFIKTAGDVLGLSNRADIIGWRYTVGTKPLDVNNEGAFEDCKKFITKDCNILILGRLLGGYTLPEALHNIAEQGLEDELDKVATRSAECVVCLDDEKDCVK</sequence>
<reference evidence="1" key="1">
    <citation type="journal article" date="2020" name="Fungal Divers.">
        <title>Resolving the Mortierellaceae phylogeny through synthesis of multi-gene phylogenetics and phylogenomics.</title>
        <authorList>
            <person name="Vandepol N."/>
            <person name="Liber J."/>
            <person name="Desiro A."/>
            <person name="Na H."/>
            <person name="Kennedy M."/>
            <person name="Barry K."/>
            <person name="Grigoriev I.V."/>
            <person name="Miller A.N."/>
            <person name="O'Donnell K."/>
            <person name="Stajich J.E."/>
            <person name="Bonito G."/>
        </authorList>
    </citation>
    <scope>NUCLEOTIDE SEQUENCE</scope>
    <source>
        <strain evidence="1">NRRL 2769</strain>
    </source>
</reference>
<comment type="caution">
    <text evidence="1">The sequence shown here is derived from an EMBL/GenBank/DDBJ whole genome shotgun (WGS) entry which is preliminary data.</text>
</comment>
<accession>A0A9P6T2B9</accession>
<protein>
    <submittedName>
        <fullName evidence="1">Uncharacterized protein</fullName>
    </submittedName>
</protein>
<dbReference type="Proteomes" id="UP000703661">
    <property type="component" value="Unassembled WGS sequence"/>
</dbReference>
<feature type="non-terminal residue" evidence="1">
    <location>
        <position position="125"/>
    </location>
</feature>
<name>A0A9P6T2B9_9FUNG</name>
<gene>
    <name evidence="1" type="ORF">BGZ80_005154</name>
</gene>
<evidence type="ECO:0000313" key="1">
    <source>
        <dbReference type="EMBL" id="KAG0019867.1"/>
    </source>
</evidence>
<keyword evidence="2" id="KW-1185">Reference proteome</keyword>